<feature type="transmembrane region" description="Helical" evidence="1">
    <location>
        <begin position="132"/>
        <end position="155"/>
    </location>
</feature>
<comment type="caution">
    <text evidence="3">The sequence shown here is derived from an EMBL/GenBank/DDBJ whole genome shotgun (WGS) entry which is preliminary data.</text>
</comment>
<dbReference type="InterPro" id="IPR002156">
    <property type="entry name" value="RNaseH_domain"/>
</dbReference>
<dbReference type="Pfam" id="PF13456">
    <property type="entry name" value="RVT_3"/>
    <property type="match status" value="1"/>
</dbReference>
<keyword evidence="1" id="KW-0812">Transmembrane</keyword>
<evidence type="ECO:0000256" key="1">
    <source>
        <dbReference type="SAM" id="Phobius"/>
    </source>
</evidence>
<dbReference type="InterPro" id="IPR052929">
    <property type="entry name" value="RNase_H-like_EbsB-rel"/>
</dbReference>
<reference evidence="3" key="1">
    <citation type="journal article" date="2023" name="Plant J.">
        <title>Genome sequences and population genomics provide insights into the demographic history, inbreeding, and mutation load of two 'living fossil' tree species of Dipteronia.</title>
        <authorList>
            <person name="Feng Y."/>
            <person name="Comes H.P."/>
            <person name="Chen J."/>
            <person name="Zhu S."/>
            <person name="Lu R."/>
            <person name="Zhang X."/>
            <person name="Li P."/>
            <person name="Qiu J."/>
            <person name="Olsen K.M."/>
            <person name="Qiu Y."/>
        </authorList>
    </citation>
    <scope>NUCLEOTIDE SEQUENCE</scope>
    <source>
        <strain evidence="3">KIB01</strain>
    </source>
</reference>
<evidence type="ECO:0000313" key="3">
    <source>
        <dbReference type="EMBL" id="KAK2661223.1"/>
    </source>
</evidence>
<sequence length="164" mass="17958">MRGIDVKNGMDFCNFMESCKNGLRSIEMELFVVVLWQVWSRRNGLVHKSVSIFEDEVIPWVEALLTDFRRVNASGESETGKAPPVVNSWRPLDKGLSKVNTNAAVDSSHGKVVVGTIIRNNAGNILGSSFQLFNVIMAADMAEALAIFIGLIFAMEAGLLPCVV</sequence>
<protein>
    <recommendedName>
        <fullName evidence="2">RNase H type-1 domain-containing protein</fullName>
    </recommendedName>
</protein>
<keyword evidence="1" id="KW-0472">Membrane</keyword>
<accession>A0AAD9XLQ0</accession>
<dbReference type="AlphaFoldDB" id="A0AAD9XLQ0"/>
<evidence type="ECO:0000259" key="2">
    <source>
        <dbReference type="Pfam" id="PF13456"/>
    </source>
</evidence>
<dbReference type="EMBL" id="JANJYI010000002">
    <property type="protein sequence ID" value="KAK2661223.1"/>
    <property type="molecule type" value="Genomic_DNA"/>
</dbReference>
<keyword evidence="4" id="KW-1185">Reference proteome</keyword>
<organism evidence="3 4">
    <name type="scientific">Dipteronia dyeriana</name>
    <dbReference type="NCBI Taxonomy" id="168575"/>
    <lineage>
        <taxon>Eukaryota</taxon>
        <taxon>Viridiplantae</taxon>
        <taxon>Streptophyta</taxon>
        <taxon>Embryophyta</taxon>
        <taxon>Tracheophyta</taxon>
        <taxon>Spermatophyta</taxon>
        <taxon>Magnoliopsida</taxon>
        <taxon>eudicotyledons</taxon>
        <taxon>Gunneridae</taxon>
        <taxon>Pentapetalae</taxon>
        <taxon>rosids</taxon>
        <taxon>malvids</taxon>
        <taxon>Sapindales</taxon>
        <taxon>Sapindaceae</taxon>
        <taxon>Hippocastanoideae</taxon>
        <taxon>Acereae</taxon>
        <taxon>Dipteronia</taxon>
    </lineage>
</organism>
<dbReference type="PANTHER" id="PTHR47074:SF11">
    <property type="entry name" value="REVERSE TRANSCRIPTASE-LIKE PROTEIN"/>
    <property type="match status" value="1"/>
</dbReference>
<dbReference type="GO" id="GO:0004523">
    <property type="term" value="F:RNA-DNA hybrid ribonuclease activity"/>
    <property type="evidence" value="ECO:0007669"/>
    <property type="project" value="InterPro"/>
</dbReference>
<dbReference type="Proteomes" id="UP001280121">
    <property type="component" value="Unassembled WGS sequence"/>
</dbReference>
<dbReference type="PANTHER" id="PTHR47074">
    <property type="entry name" value="BNAC02G40300D PROTEIN"/>
    <property type="match status" value="1"/>
</dbReference>
<keyword evidence="1" id="KW-1133">Transmembrane helix</keyword>
<dbReference type="GO" id="GO:0003676">
    <property type="term" value="F:nucleic acid binding"/>
    <property type="evidence" value="ECO:0007669"/>
    <property type="project" value="InterPro"/>
</dbReference>
<proteinExistence type="predicted"/>
<gene>
    <name evidence="3" type="ORF">Ddye_007756</name>
</gene>
<name>A0AAD9XLQ0_9ROSI</name>
<feature type="domain" description="RNase H type-1" evidence="2">
    <location>
        <begin position="100"/>
        <end position="163"/>
    </location>
</feature>
<evidence type="ECO:0000313" key="4">
    <source>
        <dbReference type="Proteomes" id="UP001280121"/>
    </source>
</evidence>